<dbReference type="RefSeq" id="WP_143404250.1">
    <property type="nucleotide sequence ID" value="NZ_DF968064.1"/>
</dbReference>
<evidence type="ECO:0000313" key="1">
    <source>
        <dbReference type="EMBL" id="GAP02647.1"/>
    </source>
</evidence>
<name>A0A3F3GWM2_9LACO</name>
<accession>A0A3F3GWM2</accession>
<proteinExistence type="predicted"/>
<dbReference type="OrthoDB" id="2152018at2"/>
<gene>
    <name evidence="1" type="ORF">FPFC_020950</name>
</gene>
<reference evidence="1 2" key="1">
    <citation type="journal article" date="2015" name="BMC Genomics">
        <title>Comparative genomics of Fructobacillus spp. and Leuconostoc spp. reveals niche-specific evolution of Fructobacillus spp.</title>
        <authorList>
            <person name="Endo A."/>
            <person name="Tanizawa Y."/>
            <person name="Tanaka N."/>
            <person name="Maeno S."/>
            <person name="Kumar H."/>
            <person name="Shiwa Y."/>
            <person name="Okada S."/>
            <person name="Yoshikawa H."/>
            <person name="Dicks L."/>
            <person name="Nakagawa J."/>
            <person name="Arita M."/>
        </authorList>
    </citation>
    <scope>NUCLEOTIDE SEQUENCE [LARGE SCALE GENOMIC DNA]</scope>
    <source>
        <strain evidence="1 2">DSM 15468</strain>
    </source>
</reference>
<keyword evidence="2" id="KW-1185">Reference proteome</keyword>
<protein>
    <submittedName>
        <fullName evidence="1">Uncharacterized protein</fullName>
    </submittedName>
</protein>
<dbReference type="AlphaFoldDB" id="A0A3F3GWM2"/>
<sequence>MKLRDFFALTEYMPGQTLLYGQIGTDRTQIVPLSQLTFLTGQDEIALVAGNRPLTLDQVQTRTSQVSPNAILFCQVSQEPAKALLGFHQDDQGRLVLQ</sequence>
<organism evidence="1 2">
    <name type="scientific">Fructobacillus pseudoficulneus</name>
    <dbReference type="NCBI Taxonomy" id="220714"/>
    <lineage>
        <taxon>Bacteria</taxon>
        <taxon>Bacillati</taxon>
        <taxon>Bacillota</taxon>
        <taxon>Bacilli</taxon>
        <taxon>Lactobacillales</taxon>
        <taxon>Lactobacillaceae</taxon>
        <taxon>Fructobacillus</taxon>
    </lineage>
</organism>
<evidence type="ECO:0000313" key="2">
    <source>
        <dbReference type="Proteomes" id="UP000061227"/>
    </source>
</evidence>
<dbReference type="Proteomes" id="UP000061227">
    <property type="component" value="Unassembled WGS sequence"/>
</dbReference>
<dbReference type="EMBL" id="DF968064">
    <property type="protein sequence ID" value="GAP02647.1"/>
    <property type="molecule type" value="Genomic_DNA"/>
</dbReference>